<evidence type="ECO:0000313" key="4">
    <source>
        <dbReference type="EMBL" id="MBB6626584.1"/>
    </source>
</evidence>
<evidence type="ECO:0008006" key="6">
    <source>
        <dbReference type="Google" id="ProtNLM"/>
    </source>
</evidence>
<keyword evidence="3" id="KW-0732">Signal</keyword>
<evidence type="ECO:0000313" key="5">
    <source>
        <dbReference type="Proteomes" id="UP000523955"/>
    </source>
</evidence>
<feature type="chain" id="PRO_5039122700" description="LVIVD repeat-containing protein" evidence="3">
    <location>
        <begin position="22"/>
        <end position="502"/>
    </location>
</feature>
<name>A0A7X0RGG8_9ACTN</name>
<dbReference type="EMBL" id="JACKXE010000001">
    <property type="protein sequence ID" value="MBB6626584.1"/>
    <property type="molecule type" value="Genomic_DNA"/>
</dbReference>
<feature type="signal peptide" evidence="3">
    <location>
        <begin position="1"/>
        <end position="21"/>
    </location>
</feature>
<dbReference type="RefSeq" id="WP_185251842.1">
    <property type="nucleotide sequence ID" value="NZ_JACKXE010000001.1"/>
</dbReference>
<proteinExistence type="predicted"/>
<evidence type="ECO:0000256" key="3">
    <source>
        <dbReference type="SAM" id="SignalP"/>
    </source>
</evidence>
<comment type="caution">
    <text evidence="4">The sequence shown here is derived from an EMBL/GenBank/DDBJ whole genome shotgun (WGS) entry which is preliminary data.</text>
</comment>
<organism evidence="4 5">
    <name type="scientific">Nocardioides luti</name>
    <dbReference type="NCBI Taxonomy" id="2761101"/>
    <lineage>
        <taxon>Bacteria</taxon>
        <taxon>Bacillati</taxon>
        <taxon>Actinomycetota</taxon>
        <taxon>Actinomycetes</taxon>
        <taxon>Propionibacteriales</taxon>
        <taxon>Nocardioidaceae</taxon>
        <taxon>Nocardioides</taxon>
    </lineage>
</organism>
<keyword evidence="5" id="KW-1185">Reference proteome</keyword>
<keyword evidence="2" id="KW-0812">Transmembrane</keyword>
<feature type="region of interest" description="Disordered" evidence="1">
    <location>
        <begin position="24"/>
        <end position="44"/>
    </location>
</feature>
<keyword evidence="2" id="KW-0472">Membrane</keyword>
<dbReference type="Proteomes" id="UP000523955">
    <property type="component" value="Unassembled WGS sequence"/>
</dbReference>
<dbReference type="AlphaFoldDB" id="A0A7X0RGG8"/>
<dbReference type="SUPFAM" id="SSF50978">
    <property type="entry name" value="WD40 repeat-like"/>
    <property type="match status" value="1"/>
</dbReference>
<sequence>MRALAALAAATLTVGAAVSLAAPASAHGERPHQRPAQSAIAGDGTGLLASPNVEHLSANPGQVGISGCFMKSAPIFVTSGADSVRVWDVTDAAHPTVVGVLPQALFENEAMNCGERTTKDGKTTRFVLIGVDAVQASPGDVQHTNVGGGELIVVDVTDPTNPVIAGRAPGTTSTHTVACVRDTQCSYAYSAGEDDHFSIFDLRDVTKPREVDADKAKAGVQPFFSPTAGHKWNFDAAGIGTHTGWNGASMWRTTHPRHPKLITTTGKAGRGTDPKHPGWNDFILHNSFRPNANAFKPNSKPSFKHGNILLATEEDYEQTDCTQAGSFQTWWVKKLDGSKAAIVPLDKVELSDLGNFPLPQGTFCSSHWFDYRPGGLVAVGFYGGGTQIIDARNPRNLTSYGHALWGASEVWDNVWVPVYKNGKDTGRTSNVVYAIDAVRGLDVYAVDVPGDGIGARPTASVVPHPSVADRAQDTAVPLGLVGGAMALALAVRRRGRRARARA</sequence>
<evidence type="ECO:0000256" key="2">
    <source>
        <dbReference type="SAM" id="Phobius"/>
    </source>
</evidence>
<accession>A0A7X0RGG8</accession>
<keyword evidence="2" id="KW-1133">Transmembrane helix</keyword>
<protein>
    <recommendedName>
        <fullName evidence="6">LVIVD repeat-containing protein</fullName>
    </recommendedName>
</protein>
<reference evidence="4 5" key="1">
    <citation type="submission" date="2020-08" db="EMBL/GenBank/DDBJ databases">
        <authorList>
            <person name="Seo M.-J."/>
        </authorList>
    </citation>
    <scope>NUCLEOTIDE SEQUENCE [LARGE SCALE GENOMIC DNA]</scope>
    <source>
        <strain evidence="4 5">KIGAM211</strain>
    </source>
</reference>
<feature type="transmembrane region" description="Helical" evidence="2">
    <location>
        <begin position="474"/>
        <end position="491"/>
    </location>
</feature>
<dbReference type="InterPro" id="IPR036322">
    <property type="entry name" value="WD40_repeat_dom_sf"/>
</dbReference>
<evidence type="ECO:0000256" key="1">
    <source>
        <dbReference type="SAM" id="MobiDB-lite"/>
    </source>
</evidence>
<gene>
    <name evidence="4" type="ORF">H5V45_04525</name>
</gene>